<evidence type="ECO:0000313" key="2">
    <source>
        <dbReference type="Proteomes" id="UP000298111"/>
    </source>
</evidence>
<dbReference type="Proteomes" id="UP000298111">
    <property type="component" value="Unassembled WGS sequence"/>
</dbReference>
<evidence type="ECO:0000313" key="1">
    <source>
        <dbReference type="EMBL" id="TGG85723.1"/>
    </source>
</evidence>
<accession>A0A6C1CHX8</accession>
<dbReference type="EMBL" id="RCIY01000044">
    <property type="protein sequence ID" value="TGG85723.1"/>
    <property type="molecule type" value="Genomic_DNA"/>
</dbReference>
<protein>
    <submittedName>
        <fullName evidence="1">Uncharacterized protein</fullName>
    </submittedName>
</protein>
<comment type="caution">
    <text evidence="1">The sequence shown here is derived from an EMBL/GenBank/DDBJ whole genome shotgun (WGS) entry which is preliminary data.</text>
</comment>
<reference evidence="1 2" key="1">
    <citation type="submission" date="2018-10" db="EMBL/GenBank/DDBJ databases">
        <title>Isolation of pseudouridimycin from Streptomyces albus DSM 40763.</title>
        <authorList>
            <person name="Rosenqvist P."/>
            <person name="Metsae-Ketelae M."/>
            <person name="Virta P."/>
        </authorList>
    </citation>
    <scope>NUCLEOTIDE SEQUENCE [LARGE SCALE GENOMIC DNA]</scope>
    <source>
        <strain evidence="1 2">DSM 40763</strain>
    </source>
</reference>
<name>A0A6C1CHX8_9ACTN</name>
<sequence length="226" mass="25006">MLASLGRALRAEKRTFDEAAALRRLARDAGYTTPLADLPTAAGQQLRVVVGWGLDQPGAAEQVERLAEAIGRREPAGGTADDWMLLVRVSDLAEIDVDGAHVFACMLHKARHHESAQFWWQFAAGAGKGIAAFCLHLHHLGRGEMPEAEHWLQMLSTMDTPETLDADFVRATRRFAAWEWRHGKLARSPVHALTHEVDRLAAIGNADEVLVCRPDRELALRLQESV</sequence>
<dbReference type="AlphaFoldDB" id="A0A6C1CHX8"/>
<gene>
    <name evidence="1" type="ORF">D8771_10855</name>
</gene>
<organism evidence="1 2">
    <name type="scientific">Streptomyces albus</name>
    <dbReference type="NCBI Taxonomy" id="1888"/>
    <lineage>
        <taxon>Bacteria</taxon>
        <taxon>Bacillati</taxon>
        <taxon>Actinomycetota</taxon>
        <taxon>Actinomycetes</taxon>
        <taxon>Kitasatosporales</taxon>
        <taxon>Streptomycetaceae</taxon>
        <taxon>Streptomyces</taxon>
    </lineage>
</organism>
<proteinExistence type="predicted"/>